<keyword evidence="4 7" id="KW-0812">Transmembrane</keyword>
<evidence type="ECO:0000256" key="6">
    <source>
        <dbReference type="ARBA" id="ARBA00023136"/>
    </source>
</evidence>
<dbReference type="PROSITE" id="PS00217">
    <property type="entry name" value="SUGAR_TRANSPORT_2"/>
    <property type="match status" value="1"/>
</dbReference>
<dbReference type="GO" id="GO:0005886">
    <property type="term" value="C:plasma membrane"/>
    <property type="evidence" value="ECO:0007669"/>
    <property type="project" value="TreeGrafter"/>
</dbReference>
<protein>
    <recommendedName>
        <fullName evidence="8">Major facilitator superfamily (MFS) profile domain-containing protein</fullName>
    </recommendedName>
</protein>
<comment type="subcellular location">
    <subcellularLocation>
        <location evidence="1">Membrane</location>
        <topology evidence="1">Multi-pass membrane protein</topology>
    </subcellularLocation>
</comment>
<dbReference type="EMBL" id="CP064812">
    <property type="protein sequence ID" value="QPG74410.1"/>
    <property type="molecule type" value="Genomic_DNA"/>
</dbReference>
<keyword evidence="3" id="KW-0813">Transport</keyword>
<dbReference type="InterPro" id="IPR005829">
    <property type="entry name" value="Sugar_transporter_CS"/>
</dbReference>
<feature type="transmembrane region" description="Helical" evidence="7">
    <location>
        <begin position="142"/>
        <end position="163"/>
    </location>
</feature>
<evidence type="ECO:0000256" key="3">
    <source>
        <dbReference type="ARBA" id="ARBA00022448"/>
    </source>
</evidence>
<accession>A0A875RP10</accession>
<feature type="domain" description="Major facilitator superfamily (MFS) profile" evidence="8">
    <location>
        <begin position="64"/>
        <end position="379"/>
    </location>
</feature>
<name>A0A875RP10_EENNA</name>
<keyword evidence="5 7" id="KW-1133">Transmembrane helix</keyword>
<dbReference type="InterPro" id="IPR005828">
    <property type="entry name" value="MFS_sugar_transport-like"/>
</dbReference>
<feature type="transmembrane region" description="Helical" evidence="7">
    <location>
        <begin position="199"/>
        <end position="220"/>
    </location>
</feature>
<dbReference type="PRINTS" id="PR00171">
    <property type="entry name" value="SUGRTRNSPORT"/>
</dbReference>
<dbReference type="GO" id="GO:0005351">
    <property type="term" value="F:carbohydrate:proton symporter activity"/>
    <property type="evidence" value="ECO:0007669"/>
    <property type="project" value="TreeGrafter"/>
</dbReference>
<dbReference type="InterPro" id="IPR020846">
    <property type="entry name" value="MFS_dom"/>
</dbReference>
<dbReference type="InterPro" id="IPR036259">
    <property type="entry name" value="MFS_trans_sf"/>
</dbReference>
<keyword evidence="10" id="KW-1185">Reference proteome</keyword>
<comment type="similarity">
    <text evidence="2">Belongs to the major facilitator superfamily. Sugar transporter (TC 2.A.1.1) family.</text>
</comment>
<proteinExistence type="inferred from homology"/>
<feature type="transmembrane region" description="Helical" evidence="7">
    <location>
        <begin position="232"/>
        <end position="256"/>
    </location>
</feature>
<dbReference type="GeneID" id="62195140"/>
<feature type="transmembrane region" description="Helical" evidence="7">
    <location>
        <begin position="170"/>
        <end position="187"/>
    </location>
</feature>
<dbReference type="Gene3D" id="1.20.1250.20">
    <property type="entry name" value="MFS general substrate transporter like domains"/>
    <property type="match status" value="1"/>
</dbReference>
<feature type="transmembrane region" description="Helical" evidence="7">
    <location>
        <begin position="61"/>
        <end position="86"/>
    </location>
</feature>
<evidence type="ECO:0000313" key="10">
    <source>
        <dbReference type="Proteomes" id="UP000662931"/>
    </source>
</evidence>
<dbReference type="InterPro" id="IPR003663">
    <property type="entry name" value="Sugar/inositol_transpt"/>
</dbReference>
<dbReference type="RefSeq" id="XP_038777975.1">
    <property type="nucleotide sequence ID" value="XM_038922047.1"/>
</dbReference>
<evidence type="ECO:0000256" key="4">
    <source>
        <dbReference type="ARBA" id="ARBA00022692"/>
    </source>
</evidence>
<evidence type="ECO:0000259" key="8">
    <source>
        <dbReference type="PROSITE" id="PS50850"/>
    </source>
</evidence>
<evidence type="ECO:0000313" key="9">
    <source>
        <dbReference type="EMBL" id="QPG74410.1"/>
    </source>
</evidence>
<dbReference type="PANTHER" id="PTHR48022:SF50">
    <property type="entry name" value="HEXOSE TRANSPORTER HXT14"/>
    <property type="match status" value="1"/>
</dbReference>
<feature type="transmembrane region" description="Helical" evidence="7">
    <location>
        <begin position="113"/>
        <end position="136"/>
    </location>
</feature>
<dbReference type="Pfam" id="PF00083">
    <property type="entry name" value="Sugar_tr"/>
    <property type="match status" value="1"/>
</dbReference>
<evidence type="ECO:0000256" key="5">
    <source>
        <dbReference type="ARBA" id="ARBA00022989"/>
    </source>
</evidence>
<dbReference type="KEGG" id="bnn:FOA43_001739"/>
<dbReference type="OrthoDB" id="2241241at2759"/>
<evidence type="ECO:0000256" key="1">
    <source>
        <dbReference type="ARBA" id="ARBA00004141"/>
    </source>
</evidence>
<dbReference type="PROSITE" id="PS50850">
    <property type="entry name" value="MFS"/>
    <property type="match status" value="1"/>
</dbReference>
<dbReference type="SUPFAM" id="SSF103473">
    <property type="entry name" value="MFS general substrate transporter"/>
    <property type="match status" value="1"/>
</dbReference>
<dbReference type="PANTHER" id="PTHR48022">
    <property type="entry name" value="PLASTIDIC GLUCOSE TRANSPORTER 4"/>
    <property type="match status" value="1"/>
</dbReference>
<dbReference type="InterPro" id="IPR050360">
    <property type="entry name" value="MFS_Sugar_Transporters"/>
</dbReference>
<gene>
    <name evidence="9" type="ORF">FOA43_001739</name>
</gene>
<reference evidence="9" key="1">
    <citation type="submission" date="2020-10" db="EMBL/GenBank/DDBJ databases">
        <authorList>
            <person name="Roach M.J.R."/>
        </authorList>
    </citation>
    <scope>NUCLEOTIDE SEQUENCE</scope>
    <source>
        <strain evidence="9">CBS 1945</strain>
    </source>
</reference>
<keyword evidence="6 7" id="KW-0472">Membrane</keyword>
<organism evidence="9 10">
    <name type="scientific">Eeniella nana</name>
    <name type="common">Yeast</name>
    <name type="synonym">Brettanomyces nanus</name>
    <dbReference type="NCBI Taxonomy" id="13502"/>
    <lineage>
        <taxon>Eukaryota</taxon>
        <taxon>Fungi</taxon>
        <taxon>Dikarya</taxon>
        <taxon>Ascomycota</taxon>
        <taxon>Saccharomycotina</taxon>
        <taxon>Pichiomycetes</taxon>
        <taxon>Pichiales</taxon>
        <taxon>Pichiaceae</taxon>
        <taxon>Brettanomyces</taxon>
    </lineage>
</organism>
<evidence type="ECO:0000256" key="7">
    <source>
        <dbReference type="SAM" id="Phobius"/>
    </source>
</evidence>
<dbReference type="Proteomes" id="UP000662931">
    <property type="component" value="Chromosome 1"/>
</dbReference>
<evidence type="ECO:0000256" key="2">
    <source>
        <dbReference type="ARBA" id="ARBA00010992"/>
    </source>
</evidence>
<dbReference type="AlphaFoldDB" id="A0A875RP10"/>
<sequence>MDTLRELPPAPYENVPAEYLMRQKITIMGYPEVANLDDLKALSLDDENVEPFGLVNSYLPLTLYTVAIASGAMLFGYDIGTVGAIVDMSAFVEKFGDNVTTNPKSFHDLTKGVLIGISSLGGCIGGLGTTQLIPALGPRCTIFIAAVCVCLGNMTILLSEVWFQALGGRLIYGLGNGMVCVACPMFISELAPTRTRGLFISILQLQITIGIITGAITMYVSNSVFGDNRNNFFQYGYPLLQGMALSLVACAVIFMVPESPTWLVSQEQDTDNFEKAKSSVARSRKLPFDHPLVEAYVENLASMTKVITAEEEGKDASVRLQSLRRGQPKYLLRVLTGIALSCFQQGTGINYFFFFGTSIFRTVGSDYQSLLALKGPNYL</sequence>